<dbReference type="Gene3D" id="2.60.40.1180">
    <property type="entry name" value="Golgi alpha-mannosidase II"/>
    <property type="match status" value="1"/>
</dbReference>
<reference evidence="12" key="1">
    <citation type="submission" date="2007-03" db="EMBL/GenBank/DDBJ databases">
        <title>Annotation of Culex pipiens quinquefasciatus.</title>
        <authorList>
            <consortium name="The Broad Institute Genome Sequencing Platform"/>
            <person name="Atkinson P.W."/>
            <person name="Hemingway J."/>
            <person name="Christensen B.M."/>
            <person name="Higgs S."/>
            <person name="Kodira C."/>
            <person name="Hannick L."/>
            <person name="Megy K."/>
            <person name="O'Leary S."/>
            <person name="Pearson M."/>
            <person name="Haas B.J."/>
            <person name="Mauceli E."/>
            <person name="Wortman J.R."/>
            <person name="Lee N.H."/>
            <person name="Guigo R."/>
            <person name="Stanke M."/>
            <person name="Alvarado L."/>
            <person name="Amedeo P."/>
            <person name="Antoine C.H."/>
            <person name="Arensburger P."/>
            <person name="Bidwell S.L."/>
            <person name="Crawford M."/>
            <person name="Camaro F."/>
            <person name="Devon K."/>
            <person name="Engels R."/>
            <person name="Hammond M."/>
            <person name="Howarth C."/>
            <person name="Koehrsen M."/>
            <person name="Lawson D."/>
            <person name="Montgomery P."/>
            <person name="Nene V."/>
            <person name="Nusbaum C."/>
            <person name="Puiu D."/>
            <person name="Romero-Severson J."/>
            <person name="Severson D.W."/>
            <person name="Shumway M."/>
            <person name="Sisk P."/>
            <person name="Stolte C."/>
            <person name="Zeng Q."/>
            <person name="Eisenstadt E."/>
            <person name="Fraser-Liggett C."/>
            <person name="Strausberg R."/>
            <person name="Galagan J."/>
            <person name="Birren B."/>
            <person name="Collins F.H."/>
        </authorList>
    </citation>
    <scope>NUCLEOTIDE SEQUENCE [LARGE SCALE GENOMIC DNA]</scope>
    <source>
        <strain evidence="12">JHB</strain>
    </source>
</reference>
<dbReference type="KEGG" id="cqu:CpipJ_CPIJ003442"/>
<accession>B0W928</accession>
<evidence type="ECO:0000313" key="12">
    <source>
        <dbReference type="EMBL" id="EDS39467.1"/>
    </source>
</evidence>
<dbReference type="GO" id="GO:0006013">
    <property type="term" value="P:mannose metabolic process"/>
    <property type="evidence" value="ECO:0007669"/>
    <property type="project" value="InterPro"/>
</dbReference>
<dbReference type="Gene3D" id="2.70.98.30">
    <property type="entry name" value="Golgi alpha-mannosidase II, domain 4"/>
    <property type="match status" value="1"/>
</dbReference>
<dbReference type="FunFam" id="2.70.98.30:FF:000009">
    <property type="entry name" value="Alpha-mannosidase"/>
    <property type="match status" value="1"/>
</dbReference>
<dbReference type="EMBL" id="DS231861">
    <property type="protein sequence ID" value="EDS39467.1"/>
    <property type="molecule type" value="Genomic_DNA"/>
</dbReference>
<evidence type="ECO:0000256" key="3">
    <source>
        <dbReference type="ARBA" id="ARBA00022723"/>
    </source>
</evidence>
<evidence type="ECO:0000256" key="7">
    <source>
        <dbReference type="ARBA" id="ARBA00059516"/>
    </source>
</evidence>
<dbReference type="EnsemblMetazoa" id="CPIJ003442-RA">
    <property type="protein sequence ID" value="CPIJ003442-PA"/>
    <property type="gene ID" value="CPIJ003442"/>
</dbReference>
<dbReference type="FunCoup" id="B0W928">
    <property type="interactions" value="155"/>
</dbReference>
<dbReference type="EC" id="3.2.1.-" evidence="9"/>
<keyword evidence="5 9" id="KW-0862">Zinc</keyword>
<dbReference type="Pfam" id="PF07748">
    <property type="entry name" value="Glyco_hydro_38C"/>
    <property type="match status" value="1"/>
</dbReference>
<dbReference type="InterPro" id="IPR011013">
    <property type="entry name" value="Gal_mutarotase_sf_dom"/>
</dbReference>
<dbReference type="GO" id="GO:0000139">
    <property type="term" value="C:Golgi membrane"/>
    <property type="evidence" value="ECO:0007669"/>
    <property type="project" value="TreeGrafter"/>
</dbReference>
<protein>
    <recommendedName>
        <fullName evidence="9">Alpha-mannosidase</fullName>
        <ecNumber evidence="9">3.2.1.-</ecNumber>
    </recommendedName>
</protein>
<dbReference type="HOGENOM" id="CLU_004690_1_0_1"/>
<dbReference type="SMART" id="SM00872">
    <property type="entry name" value="Alpha-mann_mid"/>
    <property type="match status" value="1"/>
</dbReference>
<evidence type="ECO:0000256" key="9">
    <source>
        <dbReference type="RuleBase" id="RU361199"/>
    </source>
</evidence>
<comment type="similarity">
    <text evidence="1 9">Belongs to the glycosyl hydrolase 38 family.</text>
</comment>
<dbReference type="Gene3D" id="3.20.110.10">
    <property type="entry name" value="Glycoside hydrolase 38, N terminal domain"/>
    <property type="match status" value="1"/>
</dbReference>
<evidence type="ECO:0000256" key="5">
    <source>
        <dbReference type="ARBA" id="ARBA00022833"/>
    </source>
</evidence>
<organism>
    <name type="scientific">Culex quinquefasciatus</name>
    <name type="common">Southern house mosquito</name>
    <name type="synonym">Culex pungens</name>
    <dbReference type="NCBI Taxonomy" id="7176"/>
    <lineage>
        <taxon>Eukaryota</taxon>
        <taxon>Metazoa</taxon>
        <taxon>Ecdysozoa</taxon>
        <taxon>Arthropoda</taxon>
        <taxon>Hexapoda</taxon>
        <taxon>Insecta</taxon>
        <taxon>Pterygota</taxon>
        <taxon>Neoptera</taxon>
        <taxon>Endopterygota</taxon>
        <taxon>Diptera</taxon>
        <taxon>Nematocera</taxon>
        <taxon>Culicoidea</taxon>
        <taxon>Culicidae</taxon>
        <taxon>Culicinae</taxon>
        <taxon>Culicini</taxon>
        <taxon>Culex</taxon>
        <taxon>Culex</taxon>
    </lineage>
</organism>
<dbReference type="SUPFAM" id="SSF88688">
    <property type="entry name" value="Families 57/38 glycoside transferase middle domain"/>
    <property type="match status" value="1"/>
</dbReference>
<evidence type="ECO:0000256" key="2">
    <source>
        <dbReference type="ARBA" id="ARBA00011748"/>
    </source>
</evidence>
<dbReference type="VEuPathDB" id="VectorBase:CQUJHB015604"/>
<gene>
    <name evidence="13" type="primary">6034954</name>
    <name evidence="12" type="ORF">CpipJ_CPIJ003442</name>
</gene>
<keyword evidence="4 9" id="KW-0378">Hydrolase</keyword>
<dbReference type="InterPro" id="IPR000602">
    <property type="entry name" value="Glyco_hydro_38_N"/>
</dbReference>
<comment type="function">
    <text evidence="7">Catalyzes the first committed step in the biosynthesis of complex N-glycans. It controls conversion of high mannose to complex N-glycans; the final hydrolytic step in the N-glycan maturation pathway.</text>
</comment>
<dbReference type="InterPro" id="IPR027291">
    <property type="entry name" value="Glyco_hydro_38_N_sf"/>
</dbReference>
<comment type="subunit">
    <text evidence="2">Homodimer; disulfide-linked.</text>
</comment>
<dbReference type="eggNOG" id="KOG1958">
    <property type="taxonomic scope" value="Eukaryota"/>
</dbReference>
<feature type="compositionally biased region" description="Low complexity" evidence="10">
    <location>
        <begin position="1004"/>
        <end position="1016"/>
    </location>
</feature>
<evidence type="ECO:0000256" key="10">
    <source>
        <dbReference type="SAM" id="MobiDB-lite"/>
    </source>
</evidence>
<dbReference type="Gene3D" id="1.20.1270.50">
    <property type="entry name" value="Glycoside hydrolase family 38, central domain"/>
    <property type="match status" value="1"/>
</dbReference>
<dbReference type="VEuPathDB" id="VectorBase:CPIJ003442"/>
<evidence type="ECO:0000256" key="8">
    <source>
        <dbReference type="ARBA" id="ARBA00093232"/>
    </source>
</evidence>
<dbReference type="FunFam" id="3.20.110.10:FF:000007">
    <property type="entry name" value="Alpha-mannosidase"/>
    <property type="match status" value="1"/>
</dbReference>
<dbReference type="Pfam" id="PF01074">
    <property type="entry name" value="Glyco_hydro_38N"/>
    <property type="match status" value="1"/>
</dbReference>
<feature type="region of interest" description="Disordered" evidence="10">
    <location>
        <begin position="1004"/>
        <end position="1026"/>
    </location>
</feature>
<comment type="cofactor">
    <cofactor evidence="9">
        <name>Zn(2+)</name>
        <dbReference type="ChEBI" id="CHEBI:29105"/>
    </cofactor>
    <text evidence="9">Binds 1 zinc ion per subunit.</text>
</comment>
<dbReference type="InterPro" id="IPR013780">
    <property type="entry name" value="Glyco_hydro_b"/>
</dbReference>
<dbReference type="InterPro" id="IPR037094">
    <property type="entry name" value="Glyco_hydro_38_cen_sf"/>
</dbReference>
<dbReference type="GO" id="GO:0004572">
    <property type="term" value="F:mannosyl-oligosaccharide 1,3-1,6-alpha-mannosidase activity"/>
    <property type="evidence" value="ECO:0007669"/>
    <property type="project" value="UniProtKB-EC"/>
</dbReference>
<feature type="domain" description="Glycoside hydrolase family 38 central" evidence="11">
    <location>
        <begin position="497"/>
        <end position="585"/>
    </location>
</feature>
<evidence type="ECO:0000256" key="1">
    <source>
        <dbReference type="ARBA" id="ARBA00009792"/>
    </source>
</evidence>
<dbReference type="PANTHER" id="PTHR11607:SF70">
    <property type="entry name" value="ALPHA-MANNOSIDASE"/>
    <property type="match status" value="1"/>
</dbReference>
<dbReference type="GO" id="GO:0006491">
    <property type="term" value="P:N-glycan processing"/>
    <property type="evidence" value="ECO:0007669"/>
    <property type="project" value="TreeGrafter"/>
</dbReference>
<feature type="region of interest" description="Disordered" evidence="10">
    <location>
        <begin position="40"/>
        <end position="99"/>
    </location>
</feature>
<reference evidence="13" key="2">
    <citation type="submission" date="2021-02" db="UniProtKB">
        <authorList>
            <consortium name="EnsemblMetazoa"/>
        </authorList>
    </citation>
    <scope>IDENTIFICATION</scope>
    <source>
        <strain evidence="13">JHB</strain>
    </source>
</reference>
<evidence type="ECO:0000313" key="14">
    <source>
        <dbReference type="Proteomes" id="UP000002320"/>
    </source>
</evidence>
<dbReference type="InParanoid" id="B0W928"/>
<dbReference type="GO" id="GO:0046872">
    <property type="term" value="F:metal ion binding"/>
    <property type="evidence" value="ECO:0007669"/>
    <property type="project" value="UniProtKB-KW"/>
</dbReference>
<dbReference type="Proteomes" id="UP000002320">
    <property type="component" value="Unassembled WGS sequence"/>
</dbReference>
<dbReference type="OMA" id="GDPPEFY"/>
<keyword evidence="3 9" id="KW-0479">Metal-binding</keyword>
<dbReference type="OrthoDB" id="10261055at2759"/>
<dbReference type="GO" id="GO:0030246">
    <property type="term" value="F:carbohydrate binding"/>
    <property type="evidence" value="ECO:0007669"/>
    <property type="project" value="InterPro"/>
</dbReference>
<dbReference type="InterPro" id="IPR015341">
    <property type="entry name" value="Glyco_hydro_38_cen"/>
</dbReference>
<dbReference type="SUPFAM" id="SSF88713">
    <property type="entry name" value="Glycoside hydrolase/deacetylase"/>
    <property type="match status" value="1"/>
</dbReference>
<dbReference type="InterPro" id="IPR011682">
    <property type="entry name" value="Glyco_hydro_38_C"/>
</dbReference>
<dbReference type="CDD" id="cd10809">
    <property type="entry name" value="GH38N_AMII_GMII_SfManIII_like"/>
    <property type="match status" value="1"/>
</dbReference>
<name>B0W928_CULQU</name>
<dbReference type="STRING" id="7176.B0W928"/>
<dbReference type="Pfam" id="PF09261">
    <property type="entry name" value="Alpha-mann_mid"/>
    <property type="match status" value="1"/>
</dbReference>
<keyword evidence="14" id="KW-1185">Reference proteome</keyword>
<proteinExistence type="inferred from homology"/>
<dbReference type="PANTHER" id="PTHR11607">
    <property type="entry name" value="ALPHA-MANNOSIDASE"/>
    <property type="match status" value="1"/>
</dbReference>
<evidence type="ECO:0000259" key="11">
    <source>
        <dbReference type="SMART" id="SM00872"/>
    </source>
</evidence>
<evidence type="ECO:0000256" key="6">
    <source>
        <dbReference type="ARBA" id="ARBA00023295"/>
    </source>
</evidence>
<dbReference type="SUPFAM" id="SSF74650">
    <property type="entry name" value="Galactose mutarotase-like"/>
    <property type="match status" value="1"/>
</dbReference>
<evidence type="ECO:0000256" key="4">
    <source>
        <dbReference type="ARBA" id="ARBA00022801"/>
    </source>
</evidence>
<keyword evidence="6 9" id="KW-0326">Glycosidase</keyword>
<dbReference type="AlphaFoldDB" id="B0W928"/>
<comment type="catalytic activity">
    <reaction evidence="8">
        <text>N(4)-{beta-D-GlcNAc-(1-&gt;2)-alpha-D-Man-(1-&gt;3)-[alpha-D-Man-(1-&gt;3)-[alpha-D-Man-(1-&gt;6)]-alpha-D-Man-(1-&gt;6)]-beta-D-Man-(1-&gt;4)-beta-D-GlcNAc-(1-&gt;4)-beta-D-GlcNAc}-L-asparaginyl-[protein] + 2 H2O = 2 alpha-D-mannopyranose + an N(4)-{beta-D-GlcNAc-(1-&gt;2)-alpha-D-Man-(1-&gt;3)-[alpha-D-Man-(1-&gt;6)]-beta-D-Man-(1-&gt;4)-beta-D-GlcNAc-(1-&gt;4)-beta-D-GlcNAc}-L-asparaginyl-[protein]</text>
        <dbReference type="Rhea" id="RHEA:56052"/>
        <dbReference type="Rhea" id="RHEA-COMP:14368"/>
        <dbReference type="Rhea" id="RHEA-COMP:14369"/>
        <dbReference type="ChEBI" id="CHEBI:15377"/>
        <dbReference type="ChEBI" id="CHEBI:28729"/>
        <dbReference type="ChEBI" id="CHEBI:60615"/>
        <dbReference type="ChEBI" id="CHEBI:60625"/>
        <dbReference type="EC" id="3.2.1.114"/>
    </reaction>
</comment>
<dbReference type="InterPro" id="IPR028995">
    <property type="entry name" value="Glyco_hydro_57/38_cen_sf"/>
</dbReference>
<dbReference type="InterPro" id="IPR011330">
    <property type="entry name" value="Glyco_hydro/deAcase_b/a-brl"/>
</dbReference>
<sequence length="1187" mass="135033">MFSFIAEIQQKLSNVHDAHHGGGGVGNHNANQSWHSWLRNNLNSVGSGKDRPPGGGGGGGGGEEEGRRVVQLPDQTGGGGDEEEQQQVESGFSGSQASPARFSAKWDECAALEETPTDITTGDEYGNFDFQPEWMKTKEYWDKDFESRYEKLQKDPGRPPLKIVVVPHSHNDPGWLKTFVNYFQSDSRQILNLAVTKMPEYGNMSFIWSEISFLQLWWDQAHPTKQRILKKLVKSGRLEITTGGWVMTDEANAHLYAMVDQLIEGHQWVKTNLNVTPKSGWSIDPFGHGSTVPYLLAASGFEGTIIQRIHYAWKQWFAQHRYGDFLWTPYWKSKAGSPDRQHTLLTHNMPFDIYSIKHSCGPHPFICLNFDFRKIPGEYTEYSIKAQFITPENIESKADLLMEQYSRTASLFPHNVALIPVGDDFRYNKEKEMEQQYTNYKKLIDYINENRHKYKTEISFGTPIDYFNAIKERYEKFPTLKGDFFVYADIFNEGRPAYWSGYFTTRPYYKILSRELEHNLRSLEILFTLAFNRARQGGNSNAFKIYEKNYEKMILARRNLGLFQHHDAITGTSKANVMRDYALRLFESIQETVKLQEKTIELLVQRKKNTELNFLIGELERDNFGKLPRKTPLIVTEARSTDFVVYNALAQERLEVVLIRTLTPRVKILDPTGKMMDIQINPVWNITETSYASRKIIPSEKEYEVMFVAKLAPLSLTTFTASYDDGFKPKMATLYCNDCQDEKNEIFEIRNKQPGDIQLENTKMRLLFDEQSGFLKSVTKKNMGKQIQCAIKFAAYKSAQFHSGAYLFKTDPEQRNSEKEVLEQYNDMTILITSGPLASDVTAIYGPFLAHTVRIFNSNTVLDNGINIENDVDFEMPPKNRETELFMRFVTDIENGGSENPEFYSDLNGFQYQKRVKVPSIGIEGNYFPITSGAFIQDDKMRLTLLTTHAQGAASLEPGQLEVMLDRRTLYDDYRGMGEGVVDSRLTRHRFWVILETIERGADAAAPAANNSPSQQGEGPGDAKPAEYQLPSIFANNLANGLNYPANLFIVEKYDESNQIELNRAVQLLATPFPCDLHILNLRTLTESNLPLFPSSSALLVLHRQGYNCRIGGDEVVNYFCNSSNSSSSSSSSSKHRGQLQLFGGVRVEHISGTSLTGLHAGEPVRSVGDIFLEPMELRTYNVTFAK</sequence>
<evidence type="ECO:0000313" key="13">
    <source>
        <dbReference type="EnsemblMetazoa" id="CPIJ003442-PA"/>
    </source>
</evidence>
<dbReference type="InterPro" id="IPR050843">
    <property type="entry name" value="Glycosyl_Hydrlase_38"/>
</dbReference>
<dbReference type="FunFam" id="1.20.1270.50:FF:000001">
    <property type="entry name" value="Alpha-mannosidase"/>
    <property type="match status" value="1"/>
</dbReference>